<reference evidence="1 2" key="1">
    <citation type="submission" date="2019-07" db="EMBL/GenBank/DDBJ databases">
        <title>Tepidimonas thermarum AA-1 draft genome.</title>
        <authorList>
            <person name="Da Costa M.S."/>
            <person name="Froufe H.J.C."/>
            <person name="Egas C."/>
            <person name="Albuquerque L."/>
        </authorList>
    </citation>
    <scope>NUCLEOTIDE SEQUENCE [LARGE SCALE GENOMIC DNA]</scope>
    <source>
        <strain evidence="1 2">AA-1</strain>
    </source>
</reference>
<evidence type="ECO:0000313" key="1">
    <source>
        <dbReference type="EMBL" id="TSE29836.1"/>
    </source>
</evidence>
<accession>A0A554X249</accession>
<protein>
    <submittedName>
        <fullName evidence="1">Uncharacterized protein</fullName>
    </submittedName>
</protein>
<dbReference type="Proteomes" id="UP000318542">
    <property type="component" value="Unassembled WGS sequence"/>
</dbReference>
<comment type="caution">
    <text evidence="1">The sequence shown here is derived from an EMBL/GenBank/DDBJ whole genome shotgun (WGS) entry which is preliminary data.</text>
</comment>
<organism evidence="1 2">
    <name type="scientific">Tepidimonas thermarum</name>
    <dbReference type="NCBI Taxonomy" id="335431"/>
    <lineage>
        <taxon>Bacteria</taxon>
        <taxon>Pseudomonadati</taxon>
        <taxon>Pseudomonadota</taxon>
        <taxon>Betaproteobacteria</taxon>
        <taxon>Burkholderiales</taxon>
        <taxon>Tepidimonas</taxon>
    </lineage>
</organism>
<evidence type="ECO:0000313" key="2">
    <source>
        <dbReference type="Proteomes" id="UP000318542"/>
    </source>
</evidence>
<gene>
    <name evidence="1" type="ORF">Tther_01245</name>
</gene>
<keyword evidence="2" id="KW-1185">Reference proteome</keyword>
<dbReference type="AlphaFoldDB" id="A0A554X249"/>
<proteinExistence type="predicted"/>
<dbReference type="EMBL" id="VJOL01000019">
    <property type="protein sequence ID" value="TSE29836.1"/>
    <property type="molecule type" value="Genomic_DNA"/>
</dbReference>
<sequence length="100" mass="10573">MLLAAGAIDVRDFSIGGSPERRIRVGLRALLDDPQVGALVDEEALVAAPVGVQELLVRLYEEAIGSEVIPSHGLPPLLQSSLRLAVAYAAQDVCDEEVTP</sequence>
<name>A0A554X249_9BURK</name>
<dbReference type="RefSeq" id="WP_143902031.1">
    <property type="nucleotide sequence ID" value="NZ_VJOL01000019.1"/>
</dbReference>